<evidence type="ECO:0000256" key="2">
    <source>
        <dbReference type="SAM" id="Phobius"/>
    </source>
</evidence>
<proteinExistence type="predicted"/>
<organism evidence="3 4">
    <name type="scientific">Trichoderma longibrachiatum ATCC 18648</name>
    <dbReference type="NCBI Taxonomy" id="983965"/>
    <lineage>
        <taxon>Eukaryota</taxon>
        <taxon>Fungi</taxon>
        <taxon>Dikarya</taxon>
        <taxon>Ascomycota</taxon>
        <taxon>Pezizomycotina</taxon>
        <taxon>Sordariomycetes</taxon>
        <taxon>Hypocreomycetidae</taxon>
        <taxon>Hypocreales</taxon>
        <taxon>Hypocreaceae</taxon>
        <taxon>Trichoderma</taxon>
    </lineage>
</organism>
<dbReference type="Proteomes" id="UP000240760">
    <property type="component" value="Unassembled WGS sequence"/>
</dbReference>
<accession>A0A2T4BZN3</accession>
<sequence>MPALLLACTRYDDGSAEVTLESIGAPGDPSCRPALLLNLISAQRSLRCQLSHTFRQLARFLSSLRAHGAKETQQQANKPPKRPSSPSSTTVILCHVLPMIPEPLSRYSIPSDLAKKAKKRPNIICTSILIQPRQYYTELLHPAALSAQAETPAGLLLDHHPPCDPGHALPRGVLVGLGTSSRFYFHWGSLFLSFFSSLGVCVLHAGAYAWLTCTYMQPFPSRAYYKLSASFPPFTAVRI</sequence>
<keyword evidence="2" id="KW-0812">Transmembrane</keyword>
<feature type="region of interest" description="Disordered" evidence="1">
    <location>
        <begin position="68"/>
        <end position="88"/>
    </location>
</feature>
<dbReference type="AlphaFoldDB" id="A0A2T4BZN3"/>
<evidence type="ECO:0000313" key="4">
    <source>
        <dbReference type="Proteomes" id="UP000240760"/>
    </source>
</evidence>
<keyword evidence="2" id="KW-0472">Membrane</keyword>
<keyword evidence="4" id="KW-1185">Reference proteome</keyword>
<keyword evidence="2" id="KW-1133">Transmembrane helix</keyword>
<dbReference type="EMBL" id="KZ679135">
    <property type="protein sequence ID" value="PTB74797.1"/>
    <property type="molecule type" value="Genomic_DNA"/>
</dbReference>
<protein>
    <submittedName>
        <fullName evidence="3">Uncharacterized protein</fullName>
    </submittedName>
</protein>
<gene>
    <name evidence="3" type="ORF">M440DRAFT_1035221</name>
</gene>
<feature type="transmembrane region" description="Helical" evidence="2">
    <location>
        <begin position="190"/>
        <end position="211"/>
    </location>
</feature>
<reference evidence="3 4" key="1">
    <citation type="submission" date="2016-07" db="EMBL/GenBank/DDBJ databases">
        <title>Multiple horizontal gene transfer events from other fungi enriched the ability of initially mycotrophic Trichoderma (Ascomycota) to feed on dead plant biomass.</title>
        <authorList>
            <consortium name="DOE Joint Genome Institute"/>
            <person name="Aerts A."/>
            <person name="Atanasova L."/>
            <person name="Chenthamara K."/>
            <person name="Zhang J."/>
            <person name="Grujic M."/>
            <person name="Henrissat B."/>
            <person name="Kuo A."/>
            <person name="Salamov A."/>
            <person name="Lipzen A."/>
            <person name="Labutti K."/>
            <person name="Barry K."/>
            <person name="Miao Y."/>
            <person name="Rahimi M.J."/>
            <person name="Shen Q."/>
            <person name="Grigoriev I.V."/>
            <person name="Kubicek C.P."/>
            <person name="Druzhinina I.S."/>
        </authorList>
    </citation>
    <scope>NUCLEOTIDE SEQUENCE [LARGE SCALE GENOMIC DNA]</scope>
    <source>
        <strain evidence="3 4">ATCC 18648</strain>
    </source>
</reference>
<name>A0A2T4BZN3_TRILO</name>
<evidence type="ECO:0000313" key="3">
    <source>
        <dbReference type="EMBL" id="PTB74797.1"/>
    </source>
</evidence>
<evidence type="ECO:0000256" key="1">
    <source>
        <dbReference type="SAM" id="MobiDB-lite"/>
    </source>
</evidence>